<reference evidence="26" key="1">
    <citation type="submission" date="2018-02" db="EMBL/GenBank/DDBJ databases">
        <authorList>
            <person name="Cohen D.B."/>
            <person name="Kent A.D."/>
        </authorList>
    </citation>
    <scope>NUCLEOTIDE SEQUENCE</scope>
</reference>
<feature type="domain" description="Apple" evidence="25">
    <location>
        <begin position="279"/>
        <end position="361"/>
    </location>
</feature>
<feature type="domain" description="Protein kinase" evidence="22">
    <location>
        <begin position="257"/>
        <end position="559"/>
    </location>
</feature>
<dbReference type="FunFam" id="2.90.10.10:FF:000001">
    <property type="entry name" value="G-type lectin S-receptor-like serine/threonine-protein kinase"/>
    <property type="match status" value="2"/>
</dbReference>
<protein>
    <recommendedName>
        <fullName evidence="2">non-specific serine/threonine protein kinase</fullName>
        <ecNumber evidence="2">2.7.11.1</ecNumber>
    </recommendedName>
</protein>
<comment type="catalytic activity">
    <reaction evidence="17">
        <text>L-threonyl-[protein] + ATP = O-phospho-L-threonyl-[protein] + ADP + H(+)</text>
        <dbReference type="Rhea" id="RHEA:46608"/>
        <dbReference type="Rhea" id="RHEA-COMP:11060"/>
        <dbReference type="Rhea" id="RHEA-COMP:11605"/>
        <dbReference type="ChEBI" id="CHEBI:15378"/>
        <dbReference type="ChEBI" id="CHEBI:30013"/>
        <dbReference type="ChEBI" id="CHEBI:30616"/>
        <dbReference type="ChEBI" id="CHEBI:61977"/>
        <dbReference type="ChEBI" id="CHEBI:456216"/>
        <dbReference type="EC" id="2.7.11.1"/>
    </reaction>
</comment>
<dbReference type="Gene3D" id="3.30.200.20">
    <property type="entry name" value="Phosphorylase Kinase, domain 1"/>
    <property type="match status" value="1"/>
</dbReference>
<dbReference type="FunFam" id="3.30.200.20:FF:000145">
    <property type="entry name" value="receptor-like serine/threonine-protein kinase SD1-8"/>
    <property type="match status" value="1"/>
</dbReference>
<dbReference type="FunFam" id="1.10.510.10:FF:000129">
    <property type="entry name" value="cysteine-rich receptor-like protein kinase 10"/>
    <property type="match status" value="1"/>
</dbReference>
<keyword evidence="13 20" id="KW-0472">Membrane</keyword>
<dbReference type="InterPro" id="IPR011009">
    <property type="entry name" value="Kinase-like_dom_sf"/>
</dbReference>
<dbReference type="Pfam" id="PF11883">
    <property type="entry name" value="DUF3403"/>
    <property type="match status" value="1"/>
</dbReference>
<keyword evidence="12 20" id="KW-1133">Transmembrane helix</keyword>
<evidence type="ECO:0000259" key="24">
    <source>
        <dbReference type="PROSITE" id="PS50927"/>
    </source>
</evidence>
<dbReference type="PROSITE" id="PS50026">
    <property type="entry name" value="EGF_3"/>
    <property type="match status" value="1"/>
</dbReference>
<evidence type="ECO:0000259" key="25">
    <source>
        <dbReference type="PROSITE" id="PS50948"/>
    </source>
</evidence>
<dbReference type="GO" id="GO:0004674">
    <property type="term" value="F:protein serine/threonine kinase activity"/>
    <property type="evidence" value="ECO:0007669"/>
    <property type="project" value="UniProtKB-KW"/>
</dbReference>
<keyword evidence="5" id="KW-0808">Transferase</keyword>
<evidence type="ECO:0000256" key="15">
    <source>
        <dbReference type="ARBA" id="ARBA00023170"/>
    </source>
</evidence>
<dbReference type="InterPro" id="IPR021820">
    <property type="entry name" value="S-locus_recpt_kinase_C"/>
</dbReference>
<evidence type="ECO:0000256" key="20">
    <source>
        <dbReference type="SAM" id="Phobius"/>
    </source>
</evidence>
<evidence type="ECO:0000259" key="22">
    <source>
        <dbReference type="PROSITE" id="PS50011"/>
    </source>
</evidence>
<keyword evidence="15" id="KW-0675">Receptor</keyword>
<dbReference type="CDD" id="cd00028">
    <property type="entry name" value="B_lectin"/>
    <property type="match status" value="2"/>
</dbReference>
<dbReference type="PROSITE" id="PS50927">
    <property type="entry name" value="BULB_LECTIN"/>
    <property type="match status" value="2"/>
</dbReference>
<evidence type="ECO:0000256" key="19">
    <source>
        <dbReference type="PROSITE-ProRule" id="PRU00076"/>
    </source>
</evidence>
<keyword evidence="11" id="KW-0067">ATP-binding</keyword>
<keyword evidence="3" id="KW-1003">Cell membrane</keyword>
<comment type="catalytic activity">
    <reaction evidence="18">
        <text>L-seryl-[protein] + ATP = O-phospho-L-seryl-[protein] + ADP + H(+)</text>
        <dbReference type="Rhea" id="RHEA:17989"/>
        <dbReference type="Rhea" id="RHEA-COMP:9863"/>
        <dbReference type="Rhea" id="RHEA-COMP:11604"/>
        <dbReference type="ChEBI" id="CHEBI:15378"/>
        <dbReference type="ChEBI" id="CHEBI:29999"/>
        <dbReference type="ChEBI" id="CHEBI:30616"/>
        <dbReference type="ChEBI" id="CHEBI:83421"/>
        <dbReference type="ChEBI" id="CHEBI:456216"/>
        <dbReference type="EC" id="2.7.11.1"/>
    </reaction>
</comment>
<dbReference type="SUPFAM" id="SSF56112">
    <property type="entry name" value="Protein kinase-like (PK-like)"/>
    <property type="match status" value="2"/>
</dbReference>
<dbReference type="FunFam" id="2.90.10.30:FF:000003">
    <property type="entry name" value="Os04g0303100 protein"/>
    <property type="match status" value="2"/>
</dbReference>
<dbReference type="Gene3D" id="1.10.510.10">
    <property type="entry name" value="Transferase(Phosphotransferase) domain 1"/>
    <property type="match status" value="2"/>
</dbReference>
<feature type="domain" description="Bulb-type lectin" evidence="24">
    <location>
        <begin position="632"/>
        <end position="753"/>
    </location>
</feature>
<evidence type="ECO:0000256" key="13">
    <source>
        <dbReference type="ARBA" id="ARBA00023136"/>
    </source>
</evidence>
<evidence type="ECO:0000256" key="12">
    <source>
        <dbReference type="ARBA" id="ARBA00022989"/>
    </source>
</evidence>
<feature type="domain" description="Bulb-type lectin" evidence="24">
    <location>
        <begin position="27"/>
        <end position="148"/>
    </location>
</feature>
<dbReference type="EMBL" id="OIVN01005557">
    <property type="protein sequence ID" value="SPD23026.1"/>
    <property type="molecule type" value="Genomic_DNA"/>
</dbReference>
<dbReference type="SUPFAM" id="SSF51110">
    <property type="entry name" value="alpha-D-mannose-specific plant lectins"/>
    <property type="match status" value="2"/>
</dbReference>
<dbReference type="InterPro" id="IPR036426">
    <property type="entry name" value="Bulb-type_lectin_dom_sf"/>
</dbReference>
<evidence type="ECO:0000256" key="14">
    <source>
        <dbReference type="ARBA" id="ARBA00023157"/>
    </source>
</evidence>
<evidence type="ECO:0000256" key="21">
    <source>
        <dbReference type="SAM" id="SignalP"/>
    </source>
</evidence>
<dbReference type="PROSITE" id="PS00108">
    <property type="entry name" value="PROTEIN_KINASE_ST"/>
    <property type="match status" value="1"/>
</dbReference>
<evidence type="ECO:0000256" key="11">
    <source>
        <dbReference type="ARBA" id="ARBA00022840"/>
    </source>
</evidence>
<feature type="transmembrane region" description="Helical" evidence="20">
    <location>
        <begin position="1042"/>
        <end position="1064"/>
    </location>
</feature>
<dbReference type="SMART" id="SM00220">
    <property type="entry name" value="S_TKc"/>
    <property type="match status" value="2"/>
</dbReference>
<keyword evidence="19" id="KW-0245">EGF-like domain</keyword>
<dbReference type="Pfam" id="PF01453">
    <property type="entry name" value="B_lectin"/>
    <property type="match status" value="2"/>
</dbReference>
<accession>A0A2N9IAS3</accession>
<keyword evidence="4" id="KW-0723">Serine/threonine-protein kinase</keyword>
<evidence type="ECO:0000256" key="17">
    <source>
        <dbReference type="ARBA" id="ARBA00047899"/>
    </source>
</evidence>
<comment type="subcellular location">
    <subcellularLocation>
        <location evidence="1">Cell membrane</location>
        <topology evidence="1">Single-pass type I membrane protein</topology>
    </subcellularLocation>
</comment>
<evidence type="ECO:0000256" key="1">
    <source>
        <dbReference type="ARBA" id="ARBA00004251"/>
    </source>
</evidence>
<evidence type="ECO:0000256" key="10">
    <source>
        <dbReference type="ARBA" id="ARBA00022777"/>
    </source>
</evidence>
<evidence type="ECO:0000259" key="23">
    <source>
        <dbReference type="PROSITE" id="PS50026"/>
    </source>
</evidence>
<dbReference type="GO" id="GO:0048544">
    <property type="term" value="P:recognition of pollen"/>
    <property type="evidence" value="ECO:0007669"/>
    <property type="project" value="InterPro"/>
</dbReference>
<evidence type="ECO:0000256" key="2">
    <source>
        <dbReference type="ARBA" id="ARBA00012513"/>
    </source>
</evidence>
<feature type="chain" id="PRO_5014938591" description="non-specific serine/threonine protein kinase" evidence="21">
    <location>
        <begin position="27"/>
        <end position="1385"/>
    </location>
</feature>
<comment type="caution">
    <text evidence="19">Lacks conserved residue(s) required for the propagation of feature annotation.</text>
</comment>
<dbReference type="EC" id="2.7.11.1" evidence="2"/>
<feature type="domain" description="Protein kinase" evidence="22">
    <location>
        <begin position="1123"/>
        <end position="1385"/>
    </location>
</feature>
<evidence type="ECO:0000256" key="3">
    <source>
        <dbReference type="ARBA" id="ARBA00022475"/>
    </source>
</evidence>
<dbReference type="InterPro" id="IPR000742">
    <property type="entry name" value="EGF"/>
</dbReference>
<dbReference type="FunFam" id="1.10.510.10:FF:000467">
    <property type="entry name" value="Liguleless narrow1"/>
    <property type="match status" value="1"/>
</dbReference>
<keyword evidence="16" id="KW-0325">Glycoprotein</keyword>
<keyword evidence="6 20" id="KW-0812">Transmembrane</keyword>
<dbReference type="InterPro" id="IPR008271">
    <property type="entry name" value="Ser/Thr_kinase_AS"/>
</dbReference>
<dbReference type="InterPro" id="IPR000719">
    <property type="entry name" value="Prot_kinase_dom"/>
</dbReference>
<dbReference type="PANTHER" id="PTHR27002">
    <property type="entry name" value="RECEPTOR-LIKE SERINE/THREONINE-PROTEIN KINASE SD1-8"/>
    <property type="match status" value="1"/>
</dbReference>
<feature type="domain" description="EGF-like" evidence="23">
    <location>
        <begin position="891"/>
        <end position="927"/>
    </location>
</feature>
<dbReference type="SMART" id="SM00473">
    <property type="entry name" value="PAN_AP"/>
    <property type="match status" value="2"/>
</dbReference>
<keyword evidence="14" id="KW-1015">Disulfide bond</keyword>
<dbReference type="GO" id="GO:0006950">
    <property type="term" value="P:response to stress"/>
    <property type="evidence" value="ECO:0007669"/>
    <property type="project" value="UniProtKB-ARBA"/>
</dbReference>
<evidence type="ECO:0000256" key="8">
    <source>
        <dbReference type="ARBA" id="ARBA00022737"/>
    </source>
</evidence>
<dbReference type="PANTHER" id="PTHR27002:SF1082">
    <property type="entry name" value="OS06G0693000 PROTEIN"/>
    <property type="match status" value="1"/>
</dbReference>
<dbReference type="GO" id="GO:0005886">
    <property type="term" value="C:plasma membrane"/>
    <property type="evidence" value="ECO:0007669"/>
    <property type="project" value="UniProtKB-SubCell"/>
</dbReference>
<dbReference type="InterPro" id="IPR001480">
    <property type="entry name" value="Bulb-type_lectin_dom"/>
</dbReference>
<dbReference type="CDD" id="cd01098">
    <property type="entry name" value="PAN_AP_plant"/>
    <property type="match status" value="2"/>
</dbReference>
<dbReference type="SMART" id="SM00108">
    <property type="entry name" value="B_lectin"/>
    <property type="match status" value="2"/>
</dbReference>
<dbReference type="PROSITE" id="PS50948">
    <property type="entry name" value="PAN"/>
    <property type="match status" value="2"/>
</dbReference>
<organism evidence="26">
    <name type="scientific">Fagus sylvatica</name>
    <name type="common">Beechnut</name>
    <dbReference type="NCBI Taxonomy" id="28930"/>
    <lineage>
        <taxon>Eukaryota</taxon>
        <taxon>Viridiplantae</taxon>
        <taxon>Streptophyta</taxon>
        <taxon>Embryophyta</taxon>
        <taxon>Tracheophyta</taxon>
        <taxon>Spermatophyta</taxon>
        <taxon>Magnoliopsida</taxon>
        <taxon>eudicotyledons</taxon>
        <taxon>Gunneridae</taxon>
        <taxon>Pentapetalae</taxon>
        <taxon>rosids</taxon>
        <taxon>fabids</taxon>
        <taxon>Fagales</taxon>
        <taxon>Fagaceae</taxon>
        <taxon>Fagus</taxon>
    </lineage>
</organism>
<dbReference type="Pfam" id="PF07714">
    <property type="entry name" value="PK_Tyr_Ser-Thr"/>
    <property type="match status" value="3"/>
</dbReference>
<evidence type="ECO:0000256" key="4">
    <source>
        <dbReference type="ARBA" id="ARBA00022527"/>
    </source>
</evidence>
<feature type="domain" description="Apple" evidence="25">
    <location>
        <begin position="946"/>
        <end position="1029"/>
    </location>
</feature>
<evidence type="ECO:0000256" key="6">
    <source>
        <dbReference type="ARBA" id="ARBA00022692"/>
    </source>
</evidence>
<dbReference type="InterPro" id="IPR000858">
    <property type="entry name" value="S_locus_glycoprot_dom"/>
</dbReference>
<keyword evidence="9" id="KW-0547">Nucleotide-binding</keyword>
<evidence type="ECO:0000256" key="16">
    <source>
        <dbReference type="ARBA" id="ARBA00023180"/>
    </source>
</evidence>
<dbReference type="InterPro" id="IPR001245">
    <property type="entry name" value="Ser-Thr/Tyr_kinase_cat_dom"/>
</dbReference>
<dbReference type="Pfam" id="PF08276">
    <property type="entry name" value="PAN_2"/>
    <property type="match status" value="1"/>
</dbReference>
<evidence type="ECO:0000313" key="26">
    <source>
        <dbReference type="EMBL" id="SPD23026.1"/>
    </source>
</evidence>
<keyword evidence="7 21" id="KW-0732">Signal</keyword>
<keyword evidence="8" id="KW-0677">Repeat</keyword>
<evidence type="ECO:0000256" key="5">
    <source>
        <dbReference type="ARBA" id="ARBA00022679"/>
    </source>
</evidence>
<sequence>MGLVRNTTMSVLLVLLCCFCLESGFAIDTLTSSQSIKDPNYIISNGSAFKLGFFSPVNSTNRYLGIWYNNISIFTVVWVANREKPLKDSSGVLTISEDGNLVVLDGQKDILWSSNVTNSTVNSSAQLLDSGNLVLRENTRATIIWESFKLPTDTFLQTMKVSANARTGEKVQLTSWKSSSDPSTGIFSIDQSSLSKFSLNSQGNFVQTNWDEGTKDWEVEWSALQTDCDVYGKCGAFGSCNPQNSPICSCLEGFEPKNIEEWNGRNWTSGCVRRTPLQCGEEGNKDGFLKLNMMKVPDFADWSSSFEEKCREKCLEDCSCLAYAFDNWCWLILGCCVEGEEKMLIYEYMPNKSLDAFLFDPHKQKLLDWRKRFNITEGIGRGLLYLHRDSRLRIIHRDLKASNILLDKELNPKISDFGMARIFKSNEDQANTNRVVGTYGYMSPEYAMEGRFSEKSDVFSFGVLLLEILSGRRNTSFYDDEQSLSLLGFAWKLWNADNIVALIDPMISEPCFEIEILRCVHVGLLCVQEFAKDRPTISVVISMLKSEIVDLPHPKQPAFTERQIALDSNFFSLNHSRVRDWAVRRAPGSGVPSSLNHSPSLSFLYESAGAMAPFDPHMAQSFAPDIQFGLAKDTITATNFIKDSETIVSKGSDFILGFFSPPNSTYRYVGIWYDHISVSTVIWVANRNKPLKSSSGILTISEDGNLVVLDEQKGILWSSNVTNSVVSSSARLLDSGNLVLQENSTGRTIWESFQIPSDTFLPQMKISTNVRTGKKVQLTSWKSPSDPSIGSFSAGIHPVIPPEIFIWKDGSPYWRSGPWNGRIFIGVQDPINSVFNYGFSLVDDKEGTFYLTFTYSDLSLFKNFVLNVQGNINQTYWDEGKKDWEVRWSALKNECDVYGKCRAFGSCNPQNSPICSCFRGFEPKNKEEWNRGNWTSGCVRRTPLQCERVNNGSEEGKKDGFLKFNMMKVPDFADWSSANEDECRHQCLENCSCLAYAYETGIGCMSWARNLIDTQKFSKAGVDLYVRVASSELDKVGDAKKIITITVIIGTIFISICTFLLWRWKAKQKARKKKATGISLFTGREARQSFPRDNLLEDNLNQVKVQELPLFNFEKLATATDNFHLSNKLGQGGFGPVYRGKFSDGQEIAVKRLSRASGQGLEEFMNEVVVISKLQHRNLVRILGCCVEGEEKMLIYEYMPNKSLDAFLFDFGMARIFGSNEDQANTNRVVGTYGYMSPEYAMEGQFSEKSDVFSFGVLLLEILSGRRNSRFYDDEKSPSLLGLAWKLWNADNIVELIDPMISESGFEMEILRCIHVGLLCVQEFVTDRPTVPIVISMLKSEIIDLPPPKQPAFIERQIALKAEYSQRSQSICSINNVTITMVQGR</sequence>
<proteinExistence type="predicted"/>
<feature type="signal peptide" evidence="21">
    <location>
        <begin position="1"/>
        <end position="26"/>
    </location>
</feature>
<dbReference type="Gene3D" id="2.90.10.10">
    <property type="entry name" value="Bulb-type lectin domain"/>
    <property type="match status" value="2"/>
</dbReference>
<dbReference type="PROSITE" id="PS50011">
    <property type="entry name" value="PROTEIN_KINASE_DOM"/>
    <property type="match status" value="2"/>
</dbReference>
<evidence type="ECO:0000256" key="7">
    <source>
        <dbReference type="ARBA" id="ARBA00022729"/>
    </source>
</evidence>
<evidence type="ECO:0000256" key="18">
    <source>
        <dbReference type="ARBA" id="ARBA00048679"/>
    </source>
</evidence>
<dbReference type="GO" id="GO:0005524">
    <property type="term" value="F:ATP binding"/>
    <property type="evidence" value="ECO:0007669"/>
    <property type="project" value="UniProtKB-KW"/>
</dbReference>
<name>A0A2N9IAS3_FAGSY</name>
<dbReference type="Pfam" id="PF00954">
    <property type="entry name" value="S_locus_glycop"/>
    <property type="match status" value="2"/>
</dbReference>
<evidence type="ECO:0000256" key="9">
    <source>
        <dbReference type="ARBA" id="ARBA00022741"/>
    </source>
</evidence>
<dbReference type="InterPro" id="IPR003609">
    <property type="entry name" value="Pan_app"/>
</dbReference>
<gene>
    <name evidence="26" type="ORF">FSB_LOCUS50908</name>
</gene>
<keyword evidence="10" id="KW-0418">Kinase</keyword>